<evidence type="ECO:0000313" key="1">
    <source>
        <dbReference type="EMBL" id="KAI4871018.1"/>
    </source>
</evidence>
<evidence type="ECO:0000313" key="2">
    <source>
        <dbReference type="Proteomes" id="UP001497700"/>
    </source>
</evidence>
<dbReference type="Proteomes" id="UP001497700">
    <property type="component" value="Unassembled WGS sequence"/>
</dbReference>
<sequence>MLFNLLLGSAAVTTAASVPRNTPRLAATDEYIWQIAKWQAGESHGNPATPITGWYDFNVSAAEYGQGAARIPPFAAHCEGVADGRPLASEYAGCTLTAADGTSSASVSARVLPEQDVQAHIAISYVFDSNDESSTERNFTVVVVEDWARERPPHDFTVQPTETQN</sequence>
<name>A0ACB9ZJR8_9PEZI</name>
<reference evidence="1 2" key="1">
    <citation type="journal article" date="2022" name="New Phytol.">
        <title>Ecological generalism drives hyperdiversity of secondary metabolite gene clusters in xylarialean endophytes.</title>
        <authorList>
            <person name="Franco M.E.E."/>
            <person name="Wisecaver J.H."/>
            <person name="Arnold A.E."/>
            <person name="Ju Y.M."/>
            <person name="Slot J.C."/>
            <person name="Ahrendt S."/>
            <person name="Moore L.P."/>
            <person name="Eastman K.E."/>
            <person name="Scott K."/>
            <person name="Konkel Z."/>
            <person name="Mondo S.J."/>
            <person name="Kuo A."/>
            <person name="Hayes R.D."/>
            <person name="Haridas S."/>
            <person name="Andreopoulos B."/>
            <person name="Riley R."/>
            <person name="LaButti K."/>
            <person name="Pangilinan J."/>
            <person name="Lipzen A."/>
            <person name="Amirebrahimi M."/>
            <person name="Yan J."/>
            <person name="Adam C."/>
            <person name="Keymanesh K."/>
            <person name="Ng V."/>
            <person name="Louie K."/>
            <person name="Northen T."/>
            <person name="Drula E."/>
            <person name="Henrissat B."/>
            <person name="Hsieh H.M."/>
            <person name="Youens-Clark K."/>
            <person name="Lutzoni F."/>
            <person name="Miadlikowska J."/>
            <person name="Eastwood D.C."/>
            <person name="Hamelin R.C."/>
            <person name="Grigoriev I.V."/>
            <person name="U'Ren J.M."/>
        </authorList>
    </citation>
    <scope>NUCLEOTIDE SEQUENCE [LARGE SCALE GENOMIC DNA]</scope>
    <source>
        <strain evidence="1 2">CBS 119005</strain>
    </source>
</reference>
<gene>
    <name evidence="1" type="ORF">F4820DRAFT_401141</name>
</gene>
<keyword evidence="2" id="KW-1185">Reference proteome</keyword>
<proteinExistence type="predicted"/>
<dbReference type="EMBL" id="MU393421">
    <property type="protein sequence ID" value="KAI4871018.1"/>
    <property type="molecule type" value="Genomic_DNA"/>
</dbReference>
<organism evidence="1 2">
    <name type="scientific">Hypoxylon rubiginosum</name>
    <dbReference type="NCBI Taxonomy" id="110542"/>
    <lineage>
        <taxon>Eukaryota</taxon>
        <taxon>Fungi</taxon>
        <taxon>Dikarya</taxon>
        <taxon>Ascomycota</taxon>
        <taxon>Pezizomycotina</taxon>
        <taxon>Sordariomycetes</taxon>
        <taxon>Xylariomycetidae</taxon>
        <taxon>Xylariales</taxon>
        <taxon>Hypoxylaceae</taxon>
        <taxon>Hypoxylon</taxon>
    </lineage>
</organism>
<protein>
    <submittedName>
        <fullName evidence="1">Uncharacterized protein</fullName>
    </submittedName>
</protein>
<accession>A0ACB9ZJR8</accession>
<comment type="caution">
    <text evidence="1">The sequence shown here is derived from an EMBL/GenBank/DDBJ whole genome shotgun (WGS) entry which is preliminary data.</text>
</comment>